<name>A0A5R9GP45_9PROT</name>
<dbReference type="PANTHER" id="PTHR43780">
    <property type="entry name" value="1-AMINOCYCLOPROPANE-1-CARBOXYLATE DEAMINASE-RELATED"/>
    <property type="match status" value="1"/>
</dbReference>
<gene>
    <name evidence="7" type="ORF">FEF65_03725</name>
</gene>
<evidence type="ECO:0000256" key="2">
    <source>
        <dbReference type="ARBA" id="ARBA00008639"/>
    </source>
</evidence>
<keyword evidence="3 5" id="KW-0663">Pyridoxal phosphate</keyword>
<keyword evidence="8" id="KW-1185">Reference proteome</keyword>
<sequence>MPAETITASPTEQIKLRGHVFYIKRDDRIDPLLSGNKYRKLYSLITMPAGHYRRIVSHGGSQSNAMLSIAALCHRKGWVFDYTSKPLPATLKSAPDGNLHMALSFGMRLHEVAHAQYDDAIRQLAGVTEPDTLFLPQGGADPLARSGITLLAGEIRAWLQQNKLESVNVVTPSGTGTTAYYLATALPEATVITAAMAGSETYLRAQMQMLGSIPENLRILSHERKYHFAQPYSALLEMYHELISAGIEFDLIYGAPMWHTLLLQMEQISGPVLYVHSGGLIGNETMLARYRHKGLL</sequence>
<feature type="domain" description="Tryptophan synthase beta chain-like PALP" evidence="6">
    <location>
        <begin position="16"/>
        <end position="208"/>
    </location>
</feature>
<comment type="caution">
    <text evidence="7">The sequence shown here is derived from an EMBL/GenBank/DDBJ whole genome shotgun (WGS) entry which is preliminary data.</text>
</comment>
<evidence type="ECO:0000313" key="7">
    <source>
        <dbReference type="EMBL" id="TLS68116.1"/>
    </source>
</evidence>
<dbReference type="InterPro" id="IPR036052">
    <property type="entry name" value="TrpB-like_PALP_sf"/>
</dbReference>
<dbReference type="InterPro" id="IPR001926">
    <property type="entry name" value="TrpB-like_PALP"/>
</dbReference>
<dbReference type="Pfam" id="PF00291">
    <property type="entry name" value="PALP"/>
    <property type="match status" value="1"/>
</dbReference>
<dbReference type="AlphaFoldDB" id="A0A5R9GP45"/>
<evidence type="ECO:0000313" key="8">
    <source>
        <dbReference type="Proteomes" id="UP000306585"/>
    </source>
</evidence>
<evidence type="ECO:0000256" key="4">
    <source>
        <dbReference type="PIRSR" id="PIRSR006278-1"/>
    </source>
</evidence>
<protein>
    <submittedName>
        <fullName evidence="7">Pyridoxal-phosphate dependent enzyme</fullName>
    </submittedName>
</protein>
<organism evidence="7 8">
    <name type="scientific">Mariprofundus erugo</name>
    <dbReference type="NCBI Taxonomy" id="2528639"/>
    <lineage>
        <taxon>Bacteria</taxon>
        <taxon>Pseudomonadati</taxon>
        <taxon>Pseudomonadota</taxon>
        <taxon>Candidatius Mariprofundia</taxon>
        <taxon>Mariprofundales</taxon>
        <taxon>Mariprofundaceae</taxon>
        <taxon>Mariprofundus</taxon>
    </lineage>
</organism>
<dbReference type="EMBL" id="VBRY01000003">
    <property type="protein sequence ID" value="TLS68116.1"/>
    <property type="molecule type" value="Genomic_DNA"/>
</dbReference>
<reference evidence="7 8" key="1">
    <citation type="journal article" date="2019" name="Appl. Environ. Microbiol.">
        <title>Environmental Evidence and Genomic Insight of Iron-oxidizing Bacteria Preference Towards More Corrosion Resistant Stainless Steel at Higher Salinities.</title>
        <authorList>
            <person name="Garrison C.E."/>
            <person name="Price K.A."/>
            <person name="Field E.K."/>
        </authorList>
    </citation>
    <scope>NUCLEOTIDE SEQUENCE [LARGE SCALE GENOMIC DNA]</scope>
    <source>
        <strain evidence="7 8">P3</strain>
    </source>
</reference>
<feature type="modified residue" description="N6-(pyridoxal phosphate)lysine" evidence="5">
    <location>
        <position position="37"/>
    </location>
</feature>
<comment type="cofactor">
    <cofactor evidence="1">
        <name>pyridoxal 5'-phosphate</name>
        <dbReference type="ChEBI" id="CHEBI:597326"/>
    </cofactor>
</comment>
<evidence type="ECO:0000256" key="5">
    <source>
        <dbReference type="PIRSR" id="PIRSR006278-2"/>
    </source>
</evidence>
<dbReference type="InterPro" id="IPR027278">
    <property type="entry name" value="ACCD_DCysDesulf"/>
</dbReference>
<comment type="similarity">
    <text evidence="2">Belongs to the ACC deaminase/D-cysteine desulfhydrase family.</text>
</comment>
<dbReference type="SUPFAM" id="SSF53686">
    <property type="entry name" value="Tryptophan synthase beta subunit-like PLP-dependent enzymes"/>
    <property type="match status" value="1"/>
</dbReference>
<dbReference type="Gene3D" id="3.40.50.1100">
    <property type="match status" value="2"/>
</dbReference>
<dbReference type="GO" id="GO:0019148">
    <property type="term" value="F:D-cysteine desulfhydrase activity"/>
    <property type="evidence" value="ECO:0007669"/>
    <property type="project" value="TreeGrafter"/>
</dbReference>
<feature type="active site" description="Nucleophile" evidence="4">
    <location>
        <position position="63"/>
    </location>
</feature>
<proteinExistence type="inferred from homology"/>
<dbReference type="RefSeq" id="WP_138238452.1">
    <property type="nucleotide sequence ID" value="NZ_VBRY01000003.1"/>
</dbReference>
<evidence type="ECO:0000259" key="6">
    <source>
        <dbReference type="Pfam" id="PF00291"/>
    </source>
</evidence>
<dbReference type="Proteomes" id="UP000306585">
    <property type="component" value="Unassembled WGS sequence"/>
</dbReference>
<evidence type="ECO:0000256" key="1">
    <source>
        <dbReference type="ARBA" id="ARBA00001933"/>
    </source>
</evidence>
<dbReference type="PIRSF" id="PIRSF006278">
    <property type="entry name" value="ACCD_DCysDesulf"/>
    <property type="match status" value="1"/>
</dbReference>
<dbReference type="PANTHER" id="PTHR43780:SF2">
    <property type="entry name" value="1-AMINOCYCLOPROPANE-1-CARBOXYLATE DEAMINASE-RELATED"/>
    <property type="match status" value="1"/>
</dbReference>
<evidence type="ECO:0000256" key="3">
    <source>
        <dbReference type="ARBA" id="ARBA00022898"/>
    </source>
</evidence>
<accession>A0A5R9GP45</accession>